<comment type="caution">
    <text evidence="3">The sequence shown here is derived from an EMBL/GenBank/DDBJ whole genome shotgun (WGS) entry which is preliminary data.</text>
</comment>
<evidence type="ECO:0000256" key="1">
    <source>
        <dbReference type="SAM" id="MobiDB-lite"/>
    </source>
</evidence>
<proteinExistence type="predicted"/>
<keyword evidence="2" id="KW-1133">Transmembrane helix</keyword>
<evidence type="ECO:0000256" key="2">
    <source>
        <dbReference type="SAM" id="Phobius"/>
    </source>
</evidence>
<dbReference type="AlphaFoldDB" id="A0A8J2YN74"/>
<gene>
    <name evidence="3" type="ORF">GCM10007276_35660</name>
</gene>
<keyword evidence="2" id="KW-0472">Membrane</keyword>
<reference evidence="3" key="1">
    <citation type="journal article" date="2014" name="Int. J. Syst. Evol. Microbiol.">
        <title>Complete genome sequence of Corynebacterium casei LMG S-19264T (=DSM 44701T), isolated from a smear-ripened cheese.</title>
        <authorList>
            <consortium name="US DOE Joint Genome Institute (JGI-PGF)"/>
            <person name="Walter F."/>
            <person name="Albersmeier A."/>
            <person name="Kalinowski J."/>
            <person name="Ruckert C."/>
        </authorList>
    </citation>
    <scope>NUCLEOTIDE SEQUENCE</scope>
    <source>
        <strain evidence="3">CCM 7684</strain>
    </source>
</reference>
<keyword evidence="2" id="KW-0812">Transmembrane</keyword>
<feature type="transmembrane region" description="Helical" evidence="2">
    <location>
        <begin position="21"/>
        <end position="38"/>
    </location>
</feature>
<protein>
    <submittedName>
        <fullName evidence="3">Uncharacterized protein</fullName>
    </submittedName>
</protein>
<dbReference type="Proteomes" id="UP000602745">
    <property type="component" value="Unassembled WGS sequence"/>
</dbReference>
<dbReference type="EMBL" id="BMCP01000010">
    <property type="protein sequence ID" value="GGE55462.1"/>
    <property type="molecule type" value="Genomic_DNA"/>
</dbReference>
<feature type="compositionally biased region" description="Acidic residues" evidence="1">
    <location>
        <begin position="145"/>
        <end position="156"/>
    </location>
</feature>
<sequence>MRYADPVIYQDGYGTRMTWKLFAIIFAILTAAGFSGEWRPFSDLTMLELVNLALSPLSALVILLYAWRIHVMPSAVWRMFAGWKAMLNLATAAYASVLIYPRLVHAGETDGALMLGAGFAMMLALLFLEWLGIRRYAEMRQDREEGLEDEADDVGERDEVTCRGK</sequence>
<evidence type="ECO:0000313" key="4">
    <source>
        <dbReference type="Proteomes" id="UP000602745"/>
    </source>
</evidence>
<accession>A0A8J2YN74</accession>
<organism evidence="3 4">
    <name type="scientific">Agaricicola taiwanensis</name>
    <dbReference type="NCBI Taxonomy" id="591372"/>
    <lineage>
        <taxon>Bacteria</taxon>
        <taxon>Pseudomonadati</taxon>
        <taxon>Pseudomonadota</taxon>
        <taxon>Alphaproteobacteria</taxon>
        <taxon>Rhodobacterales</taxon>
        <taxon>Paracoccaceae</taxon>
        <taxon>Agaricicola</taxon>
    </lineage>
</organism>
<evidence type="ECO:0000313" key="3">
    <source>
        <dbReference type="EMBL" id="GGE55462.1"/>
    </source>
</evidence>
<reference evidence="3" key="2">
    <citation type="submission" date="2020-09" db="EMBL/GenBank/DDBJ databases">
        <authorList>
            <person name="Sun Q."/>
            <person name="Sedlacek I."/>
        </authorList>
    </citation>
    <scope>NUCLEOTIDE SEQUENCE</scope>
    <source>
        <strain evidence="3">CCM 7684</strain>
    </source>
</reference>
<name>A0A8J2YN74_9RHOB</name>
<feature type="transmembrane region" description="Helical" evidence="2">
    <location>
        <begin position="79"/>
        <end position="100"/>
    </location>
</feature>
<feature type="transmembrane region" description="Helical" evidence="2">
    <location>
        <begin position="44"/>
        <end position="67"/>
    </location>
</feature>
<feature type="region of interest" description="Disordered" evidence="1">
    <location>
        <begin position="144"/>
        <end position="165"/>
    </location>
</feature>
<keyword evidence="4" id="KW-1185">Reference proteome</keyword>
<feature type="transmembrane region" description="Helical" evidence="2">
    <location>
        <begin position="112"/>
        <end position="133"/>
    </location>
</feature>